<evidence type="ECO:0000313" key="2">
    <source>
        <dbReference type="Proteomes" id="UP000759131"/>
    </source>
</evidence>
<evidence type="ECO:0000313" key="1">
    <source>
        <dbReference type="EMBL" id="CAD7628752.1"/>
    </source>
</evidence>
<sequence>MDRLCMAQKYRCDREEVNADLRIKEMFLFAADQQDFPTNEVQMKAFCNKNTANTCKSRRRTQDFQRVGACGNAARKGARKCWNNWIDTTYSITRISDHKLKIPMACCYVSQMGLCLTKAYEKQPKLCKQKSIEYLDNMFDTYLSDSMALMCGDYGKDNDMVCMGQEYKCDVEQPKADQLIKEMFMFAADKQKFPTNETEMKQFCDASKQREKDLKQYGDTCLQNMEKTVLNLFVYSVVKHSVGVCKFKRRGLEFQQMGKCGNSDRKTNKKCWNDWMATLQGIANTTNDKLKIPLACW</sequence>
<dbReference type="EMBL" id="OC860633">
    <property type="protein sequence ID" value="CAD7628752.1"/>
    <property type="molecule type" value="Genomic_DNA"/>
</dbReference>
<name>A0A7R9KSR2_9ACAR</name>
<dbReference type="PANTHER" id="PTHR33964">
    <property type="entry name" value="RE45066P-RELATED"/>
    <property type="match status" value="1"/>
</dbReference>
<reference evidence="1" key="1">
    <citation type="submission" date="2020-11" db="EMBL/GenBank/DDBJ databases">
        <authorList>
            <person name="Tran Van P."/>
        </authorList>
    </citation>
    <scope>NUCLEOTIDE SEQUENCE</scope>
</reference>
<dbReference type="PANTHER" id="PTHR33964:SF1">
    <property type="entry name" value="RE45066P"/>
    <property type="match status" value="1"/>
</dbReference>
<accession>A0A7R9KSR2</accession>
<proteinExistence type="predicted"/>
<feature type="non-terminal residue" evidence="1">
    <location>
        <position position="297"/>
    </location>
</feature>
<dbReference type="Proteomes" id="UP000759131">
    <property type="component" value="Unassembled WGS sequence"/>
</dbReference>
<organism evidence="1">
    <name type="scientific">Medioppia subpectinata</name>
    <dbReference type="NCBI Taxonomy" id="1979941"/>
    <lineage>
        <taxon>Eukaryota</taxon>
        <taxon>Metazoa</taxon>
        <taxon>Ecdysozoa</taxon>
        <taxon>Arthropoda</taxon>
        <taxon>Chelicerata</taxon>
        <taxon>Arachnida</taxon>
        <taxon>Acari</taxon>
        <taxon>Acariformes</taxon>
        <taxon>Sarcoptiformes</taxon>
        <taxon>Oribatida</taxon>
        <taxon>Brachypylina</taxon>
        <taxon>Oppioidea</taxon>
        <taxon>Oppiidae</taxon>
        <taxon>Medioppia</taxon>
    </lineage>
</organism>
<gene>
    <name evidence="1" type="ORF">OSB1V03_LOCUS9173</name>
</gene>
<protein>
    <submittedName>
        <fullName evidence="1">Uncharacterized protein</fullName>
    </submittedName>
</protein>
<dbReference type="EMBL" id="CAJPIZ010006058">
    <property type="protein sequence ID" value="CAG2109182.1"/>
    <property type="molecule type" value="Genomic_DNA"/>
</dbReference>
<keyword evidence="2" id="KW-1185">Reference proteome</keyword>
<dbReference type="OrthoDB" id="6523134at2759"/>
<dbReference type="AlphaFoldDB" id="A0A7R9KSR2"/>